<dbReference type="RefSeq" id="WP_129212029.1">
    <property type="nucleotide sequence ID" value="NZ_REGR01000003.1"/>
</dbReference>
<reference evidence="3 4" key="1">
    <citation type="submission" date="2018-10" db="EMBL/GenBank/DDBJ databases">
        <title>Draft genome of Fastidiocella sp. strain 375T, a bacterium isolated from a karstic cave dripping water.</title>
        <authorList>
            <person name="Coelho C."/>
            <person name="Verissimo A."/>
            <person name="Tiago I."/>
        </authorList>
    </citation>
    <scope>NUCLEOTIDE SEQUENCE [LARGE SCALE GENOMIC DNA]</scope>
    <source>
        <strain evidence="3 4">CAVE-375</strain>
    </source>
</reference>
<dbReference type="EMBL" id="REGR01000003">
    <property type="protein sequence ID" value="RXZ44476.1"/>
    <property type="molecule type" value="Genomic_DNA"/>
</dbReference>
<organism evidence="3 4">
    <name type="scientific">Crenobacter cavernae</name>
    <dbReference type="NCBI Taxonomy" id="2290923"/>
    <lineage>
        <taxon>Bacteria</taxon>
        <taxon>Pseudomonadati</taxon>
        <taxon>Pseudomonadota</taxon>
        <taxon>Betaproteobacteria</taxon>
        <taxon>Neisseriales</taxon>
        <taxon>Neisseriaceae</taxon>
        <taxon>Crenobacter</taxon>
    </lineage>
</organism>
<accession>A0ABY0FEJ9</accession>
<evidence type="ECO:0000256" key="2">
    <source>
        <dbReference type="SAM" id="SignalP"/>
    </source>
</evidence>
<feature type="region of interest" description="Disordered" evidence="1">
    <location>
        <begin position="215"/>
        <end position="238"/>
    </location>
</feature>
<feature type="region of interest" description="Disordered" evidence="1">
    <location>
        <begin position="416"/>
        <end position="439"/>
    </location>
</feature>
<proteinExistence type="predicted"/>
<evidence type="ECO:0000256" key="1">
    <source>
        <dbReference type="SAM" id="MobiDB-lite"/>
    </source>
</evidence>
<comment type="caution">
    <text evidence="3">The sequence shown here is derived from an EMBL/GenBank/DDBJ whole genome shotgun (WGS) entry which is preliminary data.</text>
</comment>
<protein>
    <submittedName>
        <fullName evidence="3">Uncharacterized protein</fullName>
    </submittedName>
</protein>
<evidence type="ECO:0000313" key="4">
    <source>
        <dbReference type="Proteomes" id="UP000290682"/>
    </source>
</evidence>
<evidence type="ECO:0000313" key="3">
    <source>
        <dbReference type="EMBL" id="RXZ44476.1"/>
    </source>
</evidence>
<feature type="chain" id="PRO_5045934813" evidence="2">
    <location>
        <begin position="30"/>
        <end position="452"/>
    </location>
</feature>
<keyword evidence="4" id="KW-1185">Reference proteome</keyword>
<sequence length="452" mass="48844">MPTVPFLSRQRGASTLLVSLILVASTGMAAAYAHQQTQRHSQSTTSNYRYQQAFANAELGLAEAKKRLVDGRRVTETAPFKLKDGENVLNWPVKDGEYTTSLEVVDPSDPVEQAAGRTQYRLVSDGSFQGAQARVALLLTLRTVCLNNGVEVACGNQAQPPAEPPPGPSYGFGPPIQVGGTIHTKRLSGTGLTDLNVRGDMLLFTGSFYANGTQQRATTYGDDGDDGRNDRDTFGPHQRMTRAEGEVLRELDSQQFPGTLIALNDAVHNGNIFECGNNQPAETDATAYAHWQQHTLKGWIHTVWKAAKDAGHGIPPYLVIWGDLELGQDGKEYGDCEIGWPDPIPVAPVKDQNGNVVETPRFPKLVVTGGFRTDASLTLRNMSLAILGDIEVVGYRDSAANGRTGTQQSVLQVLQGNSGRSTDSGPTPSTPPQVISRVDPTTLMNSKYWADL</sequence>
<gene>
    <name evidence="3" type="ORF">EBB06_05065</name>
</gene>
<name>A0ABY0FEJ9_9NEIS</name>
<keyword evidence="2" id="KW-0732">Signal</keyword>
<dbReference type="Proteomes" id="UP000290682">
    <property type="component" value="Unassembled WGS sequence"/>
</dbReference>
<feature type="compositionally biased region" description="Low complexity" evidence="1">
    <location>
        <begin position="418"/>
        <end position="427"/>
    </location>
</feature>
<feature type="signal peptide" evidence="2">
    <location>
        <begin position="1"/>
        <end position="29"/>
    </location>
</feature>